<dbReference type="SUPFAM" id="SSF110997">
    <property type="entry name" value="Sporulation related repeat"/>
    <property type="match status" value="1"/>
</dbReference>
<comment type="caution">
    <text evidence="2">The sequence shown here is derived from an EMBL/GenBank/DDBJ whole genome shotgun (WGS) entry which is preliminary data.</text>
</comment>
<dbReference type="Proteomes" id="UP000242502">
    <property type="component" value="Unassembled WGS sequence"/>
</dbReference>
<dbReference type="AlphaFoldDB" id="A0A1D2QMH8"/>
<organism evidence="2 3">
    <name type="scientific">Candidatus Endobugula sertula</name>
    <name type="common">Bugula neritina bacterial symbiont</name>
    <dbReference type="NCBI Taxonomy" id="62101"/>
    <lineage>
        <taxon>Bacteria</taxon>
        <taxon>Pseudomonadati</taxon>
        <taxon>Pseudomonadota</taxon>
        <taxon>Gammaproteobacteria</taxon>
        <taxon>Cellvibrionales</taxon>
        <taxon>Cellvibrionaceae</taxon>
        <taxon>Candidatus Endobugula</taxon>
    </lineage>
</organism>
<gene>
    <name evidence="2" type="ORF">AB835_12360</name>
</gene>
<proteinExistence type="predicted"/>
<evidence type="ECO:0000259" key="1">
    <source>
        <dbReference type="PROSITE" id="PS51724"/>
    </source>
</evidence>
<sequence>MIKKLGGFILILLSIGIGLSLYLPEYPMVEVPAAEFVLLKESLDKPINANLLRNSLTIFDDATAHALQLGVFATLANAGKYAAQINQQGLPLPLSIFKTHDSQRQWYVLALGPLVTKEESIQYQQLLLDNNVQSQPISWPITEKAKE</sequence>
<name>A0A1D2QMH8_9GAMM</name>
<dbReference type="PROSITE" id="PS51724">
    <property type="entry name" value="SPOR"/>
    <property type="match status" value="1"/>
</dbReference>
<feature type="domain" description="SPOR" evidence="1">
    <location>
        <begin position="59"/>
        <end position="143"/>
    </location>
</feature>
<dbReference type="InterPro" id="IPR007730">
    <property type="entry name" value="SPOR-like_dom"/>
</dbReference>
<dbReference type="GO" id="GO:0042834">
    <property type="term" value="F:peptidoglycan binding"/>
    <property type="evidence" value="ECO:0007669"/>
    <property type="project" value="InterPro"/>
</dbReference>
<dbReference type="EMBL" id="MDLC01000053">
    <property type="protein sequence ID" value="ODS22772.1"/>
    <property type="molecule type" value="Genomic_DNA"/>
</dbReference>
<dbReference type="InterPro" id="IPR036680">
    <property type="entry name" value="SPOR-like_sf"/>
</dbReference>
<evidence type="ECO:0000313" key="3">
    <source>
        <dbReference type="Proteomes" id="UP000242502"/>
    </source>
</evidence>
<protein>
    <recommendedName>
        <fullName evidence="1">SPOR domain-containing protein</fullName>
    </recommendedName>
</protein>
<accession>A0A1D2QMH8</accession>
<reference evidence="2 3" key="1">
    <citation type="journal article" date="2016" name="Appl. Environ. Microbiol.">
        <title>Lack of Overt Genome Reduction in the Bryostatin-Producing Bryozoan Symbiont "Candidatus Endobugula sertula".</title>
        <authorList>
            <person name="Miller I.J."/>
            <person name="Vanee N."/>
            <person name="Fong S.S."/>
            <person name="Lim-Fong G.E."/>
            <person name="Kwan J.C."/>
        </authorList>
    </citation>
    <scope>NUCLEOTIDE SEQUENCE [LARGE SCALE GENOMIC DNA]</scope>
    <source>
        <strain evidence="2">AB1-4</strain>
    </source>
</reference>
<dbReference type="Pfam" id="PF05036">
    <property type="entry name" value="SPOR"/>
    <property type="match status" value="1"/>
</dbReference>
<evidence type="ECO:0000313" key="2">
    <source>
        <dbReference type="EMBL" id="ODS22772.1"/>
    </source>
</evidence>
<dbReference type="Gene3D" id="3.30.70.1070">
    <property type="entry name" value="Sporulation related repeat"/>
    <property type="match status" value="1"/>
</dbReference>